<dbReference type="GO" id="GO:0012505">
    <property type="term" value="C:endomembrane system"/>
    <property type="evidence" value="ECO:0007669"/>
    <property type="project" value="UniProtKB-SubCell"/>
</dbReference>
<proteinExistence type="inferred from homology"/>
<protein>
    <submittedName>
        <fullName evidence="7">Adaptor related protein complex 1 subunit sigma 3b</fullName>
    </submittedName>
</protein>
<evidence type="ECO:0000256" key="3">
    <source>
        <dbReference type="ARBA" id="ARBA00022448"/>
    </source>
</evidence>
<evidence type="ECO:0000256" key="1">
    <source>
        <dbReference type="ARBA" id="ARBA00004184"/>
    </source>
</evidence>
<evidence type="ECO:0000256" key="5">
    <source>
        <dbReference type="ARBA" id="ARBA00023136"/>
    </source>
</evidence>
<dbReference type="PANTHER" id="PTHR11753">
    <property type="entry name" value="ADAPTOR COMPLEXES SMALL SUBUNIT FAMILY"/>
    <property type="match status" value="1"/>
</dbReference>
<reference evidence="7" key="2">
    <citation type="submission" date="2025-08" db="UniProtKB">
        <authorList>
            <consortium name="Ensembl"/>
        </authorList>
    </citation>
    <scope>IDENTIFICATION</scope>
</reference>
<reference evidence="8" key="1">
    <citation type="submission" date="2018-06" db="EMBL/GenBank/DDBJ databases">
        <title>Genome assembly of Danube salmon.</title>
        <authorList>
            <person name="Macqueen D.J."/>
            <person name="Gundappa M.K."/>
        </authorList>
    </citation>
    <scope>NUCLEOTIDE SEQUENCE [LARGE SCALE GENOMIC DNA]</scope>
</reference>
<evidence type="ECO:0000259" key="6">
    <source>
        <dbReference type="Pfam" id="PF01217"/>
    </source>
</evidence>
<dbReference type="Pfam" id="PF01217">
    <property type="entry name" value="Clat_adaptor_s"/>
    <property type="match status" value="1"/>
</dbReference>
<dbReference type="Proteomes" id="UP000314982">
    <property type="component" value="Unassembled WGS sequence"/>
</dbReference>
<dbReference type="AlphaFoldDB" id="A0A4W5KVZ4"/>
<name>A0A4W5KVZ4_9TELE</name>
<keyword evidence="8" id="KW-1185">Reference proteome</keyword>
<dbReference type="InterPro" id="IPR011012">
    <property type="entry name" value="Longin-like_dom_sf"/>
</dbReference>
<dbReference type="InterPro" id="IPR022775">
    <property type="entry name" value="AP_mu_sigma_su"/>
</dbReference>
<feature type="domain" description="AP complex mu/sigma subunit" evidence="6">
    <location>
        <begin position="1"/>
        <end position="60"/>
    </location>
</feature>
<evidence type="ECO:0000256" key="4">
    <source>
        <dbReference type="ARBA" id="ARBA00022927"/>
    </source>
</evidence>
<dbReference type="InterPro" id="IPR016635">
    <property type="entry name" value="AP_complex_ssu"/>
</dbReference>
<keyword evidence="4" id="KW-0653">Protein transport</keyword>
<evidence type="ECO:0000313" key="7">
    <source>
        <dbReference type="Ensembl" id="ENSHHUP00000015319.1"/>
    </source>
</evidence>
<keyword evidence="5" id="KW-0472">Membrane</keyword>
<dbReference type="SUPFAM" id="SSF64356">
    <property type="entry name" value="SNARE-like"/>
    <property type="match status" value="1"/>
</dbReference>
<keyword evidence="3" id="KW-0813">Transport</keyword>
<comment type="subcellular location">
    <subcellularLocation>
        <location evidence="1">Endomembrane system</location>
        <topology evidence="1">Peripheral membrane protein</topology>
    </subcellularLocation>
</comment>
<organism evidence="7 8">
    <name type="scientific">Hucho hucho</name>
    <name type="common">huchen</name>
    <dbReference type="NCBI Taxonomy" id="62062"/>
    <lineage>
        <taxon>Eukaryota</taxon>
        <taxon>Metazoa</taxon>
        <taxon>Chordata</taxon>
        <taxon>Craniata</taxon>
        <taxon>Vertebrata</taxon>
        <taxon>Euteleostomi</taxon>
        <taxon>Actinopterygii</taxon>
        <taxon>Neopterygii</taxon>
        <taxon>Teleostei</taxon>
        <taxon>Protacanthopterygii</taxon>
        <taxon>Salmoniformes</taxon>
        <taxon>Salmonidae</taxon>
        <taxon>Salmoninae</taxon>
        <taxon>Hucho</taxon>
    </lineage>
</organism>
<comment type="similarity">
    <text evidence="2">Belongs to the adaptor complexes small subunit family.</text>
</comment>
<dbReference type="GO" id="GO:0015031">
    <property type="term" value="P:protein transport"/>
    <property type="evidence" value="ECO:0007669"/>
    <property type="project" value="UniProtKB-KW"/>
</dbReference>
<accession>A0A4W5KVZ4</accession>
<dbReference type="STRING" id="62062.ENSHHUP00000015319"/>
<sequence length="60" mass="7465">MRFLLLFSRQGKLRLQKWFTPIPEREKKKITRDMTSMVLARKPRSCNFLHWKDLKIVYKR</sequence>
<dbReference type="FunFam" id="3.30.450.60:FF:000054">
    <property type="entry name" value="AP complex subunit sigma"/>
    <property type="match status" value="1"/>
</dbReference>
<dbReference type="Gene3D" id="3.30.450.60">
    <property type="match status" value="1"/>
</dbReference>
<evidence type="ECO:0000313" key="8">
    <source>
        <dbReference type="Proteomes" id="UP000314982"/>
    </source>
</evidence>
<reference evidence="7" key="3">
    <citation type="submission" date="2025-09" db="UniProtKB">
        <authorList>
            <consortium name="Ensembl"/>
        </authorList>
    </citation>
    <scope>IDENTIFICATION</scope>
</reference>
<dbReference type="Ensembl" id="ENSHHUT00000015859.1">
    <property type="protein sequence ID" value="ENSHHUP00000015319.1"/>
    <property type="gene ID" value="ENSHHUG00000009538.1"/>
</dbReference>
<evidence type="ECO:0000256" key="2">
    <source>
        <dbReference type="ARBA" id="ARBA00006972"/>
    </source>
</evidence>
<dbReference type="GeneTree" id="ENSGT00970000193372"/>